<dbReference type="STRING" id="40149.A0A0E0EXL6"/>
<evidence type="ECO:0000256" key="5">
    <source>
        <dbReference type="ARBA" id="ARBA00023125"/>
    </source>
</evidence>
<dbReference type="Proteomes" id="UP000008021">
    <property type="component" value="Chromosome 10"/>
</dbReference>
<evidence type="ECO:0000256" key="4">
    <source>
        <dbReference type="ARBA" id="ARBA00023015"/>
    </source>
</evidence>
<feature type="region of interest" description="Disordered" evidence="9">
    <location>
        <begin position="87"/>
        <end position="149"/>
    </location>
</feature>
<keyword evidence="5 8" id="KW-0238">DNA-binding</keyword>
<keyword evidence="2 8" id="KW-0863">Zinc-finger</keyword>
<dbReference type="GO" id="GO:0008270">
    <property type="term" value="F:zinc ion binding"/>
    <property type="evidence" value="ECO:0007669"/>
    <property type="project" value="UniProtKB-KW"/>
</dbReference>
<dbReference type="AlphaFoldDB" id="A0A0E0EXL6"/>
<feature type="region of interest" description="Disordered" evidence="9">
    <location>
        <begin position="43"/>
        <end position="69"/>
    </location>
</feature>
<protein>
    <recommendedName>
        <fullName evidence="11">Dof-type domain-containing protein</fullName>
    </recommendedName>
</protein>
<dbReference type="EnsemblPlants" id="OMERI10G06720.1">
    <property type="protein sequence ID" value="OMERI10G06720.1"/>
    <property type="gene ID" value="OMERI10G06720"/>
</dbReference>
<evidence type="ECO:0000256" key="10">
    <source>
        <dbReference type="SAM" id="Phobius"/>
    </source>
</evidence>
<evidence type="ECO:0000256" key="8">
    <source>
        <dbReference type="PROSITE-ProRule" id="PRU00071"/>
    </source>
</evidence>
<keyword evidence="4" id="KW-0805">Transcription regulation</keyword>
<evidence type="ECO:0000256" key="9">
    <source>
        <dbReference type="SAM" id="MobiDB-lite"/>
    </source>
</evidence>
<keyword evidence="10" id="KW-0472">Membrane</keyword>
<feature type="compositionally biased region" description="Low complexity" evidence="9">
    <location>
        <begin position="95"/>
        <end position="104"/>
    </location>
</feature>
<keyword evidence="10" id="KW-0812">Transmembrane</keyword>
<evidence type="ECO:0000256" key="2">
    <source>
        <dbReference type="ARBA" id="ARBA00022771"/>
    </source>
</evidence>
<evidence type="ECO:0000256" key="6">
    <source>
        <dbReference type="ARBA" id="ARBA00023163"/>
    </source>
</evidence>
<comment type="subcellular location">
    <subcellularLocation>
        <location evidence="8">Nucleus</location>
    </subcellularLocation>
</comment>
<evidence type="ECO:0000313" key="12">
    <source>
        <dbReference type="EnsemblPlants" id="OMERI10G06720.1"/>
    </source>
</evidence>
<feature type="transmembrane region" description="Helical" evidence="10">
    <location>
        <begin position="20"/>
        <end position="37"/>
    </location>
</feature>
<keyword evidence="13" id="KW-1185">Reference proteome</keyword>
<evidence type="ECO:0000259" key="11">
    <source>
        <dbReference type="PROSITE" id="PS50884"/>
    </source>
</evidence>
<reference evidence="12" key="1">
    <citation type="submission" date="2015-04" db="UniProtKB">
        <authorList>
            <consortium name="EnsemblPlants"/>
        </authorList>
    </citation>
    <scope>IDENTIFICATION</scope>
</reference>
<dbReference type="PROSITE" id="PS01361">
    <property type="entry name" value="ZF_DOF_1"/>
    <property type="match status" value="1"/>
</dbReference>
<keyword evidence="7 8" id="KW-0539">Nucleus</keyword>
<accession>A0A0E0EXL6</accession>
<dbReference type="GO" id="GO:0005634">
    <property type="term" value="C:nucleus"/>
    <property type="evidence" value="ECO:0007669"/>
    <property type="project" value="UniProtKB-SubCell"/>
</dbReference>
<evidence type="ECO:0000256" key="3">
    <source>
        <dbReference type="ARBA" id="ARBA00022833"/>
    </source>
</evidence>
<proteinExistence type="predicted"/>
<feature type="region of interest" description="Disordered" evidence="9">
    <location>
        <begin position="363"/>
        <end position="407"/>
    </location>
</feature>
<evidence type="ECO:0000313" key="13">
    <source>
        <dbReference type="Proteomes" id="UP000008021"/>
    </source>
</evidence>
<keyword evidence="10" id="KW-1133">Transmembrane helix</keyword>
<evidence type="ECO:0000256" key="7">
    <source>
        <dbReference type="ARBA" id="ARBA00023242"/>
    </source>
</evidence>
<dbReference type="InterPro" id="IPR045174">
    <property type="entry name" value="Dof"/>
</dbReference>
<feature type="domain" description="Dof-type" evidence="11">
    <location>
        <begin position="154"/>
        <end position="208"/>
    </location>
</feature>
<feature type="compositionally biased region" description="Basic and acidic residues" evidence="9">
    <location>
        <begin position="386"/>
        <end position="401"/>
    </location>
</feature>
<dbReference type="GO" id="GO:0003700">
    <property type="term" value="F:DNA-binding transcription factor activity"/>
    <property type="evidence" value="ECO:0007669"/>
    <property type="project" value="InterPro"/>
</dbReference>
<dbReference type="eggNOG" id="ENOG502QSI8">
    <property type="taxonomic scope" value="Eukaryota"/>
</dbReference>
<dbReference type="PANTHER" id="PTHR31089">
    <property type="entry name" value="CYCLIC DOF FACTOR 2"/>
    <property type="match status" value="1"/>
</dbReference>
<dbReference type="Gramene" id="OMERI10G06720.1">
    <property type="protein sequence ID" value="OMERI10G06720.1"/>
    <property type="gene ID" value="OMERI10G06720"/>
</dbReference>
<feature type="compositionally biased region" description="Low complexity" evidence="9">
    <location>
        <begin position="363"/>
        <end position="380"/>
    </location>
</feature>
<name>A0A0E0EXL6_9ORYZ</name>
<reference evidence="12" key="2">
    <citation type="submission" date="2018-05" db="EMBL/GenBank/DDBJ databases">
        <title>OmerRS3 (Oryza meridionalis Reference Sequence Version 3).</title>
        <authorList>
            <person name="Zhang J."/>
            <person name="Kudrna D."/>
            <person name="Lee S."/>
            <person name="Talag J."/>
            <person name="Welchert J."/>
            <person name="Wing R.A."/>
        </authorList>
    </citation>
    <scope>NUCLEOTIDE SEQUENCE [LARGE SCALE GENOMIC DNA]</scope>
    <source>
        <strain evidence="12">cv. OR44</strain>
    </source>
</reference>
<organism evidence="12">
    <name type="scientific">Oryza meridionalis</name>
    <dbReference type="NCBI Taxonomy" id="40149"/>
    <lineage>
        <taxon>Eukaryota</taxon>
        <taxon>Viridiplantae</taxon>
        <taxon>Streptophyta</taxon>
        <taxon>Embryophyta</taxon>
        <taxon>Tracheophyta</taxon>
        <taxon>Spermatophyta</taxon>
        <taxon>Magnoliopsida</taxon>
        <taxon>Liliopsida</taxon>
        <taxon>Poales</taxon>
        <taxon>Poaceae</taxon>
        <taxon>BOP clade</taxon>
        <taxon>Oryzoideae</taxon>
        <taxon>Oryzeae</taxon>
        <taxon>Oryzinae</taxon>
        <taxon>Oryza</taxon>
    </lineage>
</organism>
<keyword evidence="3" id="KW-0862">Zinc</keyword>
<dbReference type="Pfam" id="PF02701">
    <property type="entry name" value="Zn_ribbon_Dof"/>
    <property type="match status" value="1"/>
</dbReference>
<evidence type="ECO:0000256" key="1">
    <source>
        <dbReference type="ARBA" id="ARBA00022723"/>
    </source>
</evidence>
<dbReference type="GO" id="GO:0003677">
    <property type="term" value="F:DNA binding"/>
    <property type="evidence" value="ECO:0007669"/>
    <property type="project" value="UniProtKB-UniRule"/>
</dbReference>
<keyword evidence="1" id="KW-0479">Metal-binding</keyword>
<keyword evidence="6" id="KW-0804">Transcription</keyword>
<dbReference type="PANTHER" id="PTHR31089:SF74">
    <property type="entry name" value="DOF-TYPE ZINC FINGER DNA-BINDING FAMILY PROTEIN"/>
    <property type="match status" value="1"/>
</dbReference>
<dbReference type="PROSITE" id="PS50884">
    <property type="entry name" value="ZF_DOF_2"/>
    <property type="match status" value="1"/>
</dbReference>
<dbReference type="HOGENOM" id="CLU_030533_0_0_1"/>
<sequence length="493" mass="52644">MHHSKNPQIPPPSSYNPNPPFFVFFLYLLFLLLFQCCSSSSGGARRRARERESEESLGEMGECRGGGGGGGDGLIKLFGKTIPVQPDAKDVQQHSGSSSSSTESDVQETAVAVADPSPRSEVVDGESSPQPGGGGEAASQQQKEMKLKKPDKILPCPRCSSMDTKFCYFNNYNVNQPRHFCKHCQRYWTAGGAMRNVPVGAGRRKNKNATAAAHFLHRVRACAAAMPTAPHDATNATVLSFGGGHDAPPVTLDLAEQMTRLSKEGLVAHARNADAAAACSEVSSNRDDEQIGNTVAKPANGLQQQHHPPHHPHHSAMNGGGIWPYYTSGISIPIYPVAPAYWGCMIPPPGAWSLPWPATVQSQAISSSSPPTSAAPSVSSFTLGKHPREGGGDHEARDHHGNGHGKVWVPKTIRIDNADEVARSSIRSLFAFRGGDKADDNEDNGTGAHKLATTVFEPKRDSKTAKHPAITSLPLLHTNPVALTRSATFQEGS</sequence>
<dbReference type="InterPro" id="IPR003851">
    <property type="entry name" value="Znf_Dof"/>
</dbReference>